<feature type="transmembrane region" description="Helical" evidence="6">
    <location>
        <begin position="67"/>
        <end position="88"/>
    </location>
</feature>
<dbReference type="AlphaFoldDB" id="A0A9Q1D081"/>
<dbReference type="OrthoDB" id="9882719at2759"/>
<comment type="subcellular location">
    <subcellularLocation>
        <location evidence="1">Membrane</location>
        <topology evidence="1">Multi-pass membrane protein</topology>
    </subcellularLocation>
</comment>
<keyword evidence="5 6" id="KW-0472">Membrane</keyword>
<reference evidence="8" key="1">
    <citation type="journal article" date="2023" name="Science">
        <title>Genome structures resolve the early diversification of teleost fishes.</title>
        <authorList>
            <person name="Parey E."/>
            <person name="Louis A."/>
            <person name="Montfort J."/>
            <person name="Bouchez O."/>
            <person name="Roques C."/>
            <person name="Iampietro C."/>
            <person name="Lluch J."/>
            <person name="Castinel A."/>
            <person name="Donnadieu C."/>
            <person name="Desvignes T."/>
            <person name="Floi Bucao C."/>
            <person name="Jouanno E."/>
            <person name="Wen M."/>
            <person name="Mejri S."/>
            <person name="Dirks R."/>
            <person name="Jansen H."/>
            <person name="Henkel C."/>
            <person name="Chen W.J."/>
            <person name="Zahm M."/>
            <person name="Cabau C."/>
            <person name="Klopp C."/>
            <person name="Thompson A.W."/>
            <person name="Robinson-Rechavi M."/>
            <person name="Braasch I."/>
            <person name="Lecointre G."/>
            <person name="Bobe J."/>
            <person name="Postlethwait J.H."/>
            <person name="Berthelot C."/>
            <person name="Roest Crollius H."/>
            <person name="Guiguen Y."/>
        </authorList>
    </citation>
    <scope>NUCLEOTIDE SEQUENCE</scope>
    <source>
        <strain evidence="8">Concon-B</strain>
    </source>
</reference>
<comment type="similarity">
    <text evidence="2">Belongs to the G-protein coupled receptor 3 family.</text>
</comment>
<name>A0A9Q1D081_CONCO</name>
<evidence type="ECO:0000256" key="5">
    <source>
        <dbReference type="ARBA" id="ARBA00023136"/>
    </source>
</evidence>
<dbReference type="GO" id="GO:0043235">
    <property type="term" value="C:receptor complex"/>
    <property type="evidence" value="ECO:0007669"/>
    <property type="project" value="TreeGrafter"/>
</dbReference>
<dbReference type="InterPro" id="IPR051753">
    <property type="entry name" value="RA-inducible_GPCR3"/>
</dbReference>
<proteinExistence type="inferred from homology"/>
<dbReference type="InterPro" id="IPR017978">
    <property type="entry name" value="GPCR_3_C"/>
</dbReference>
<dbReference type="Proteomes" id="UP001152803">
    <property type="component" value="Unassembled WGS sequence"/>
</dbReference>
<feature type="transmembrane region" description="Helical" evidence="6">
    <location>
        <begin position="116"/>
        <end position="144"/>
    </location>
</feature>
<dbReference type="GO" id="GO:0005886">
    <property type="term" value="C:plasma membrane"/>
    <property type="evidence" value="ECO:0007669"/>
    <property type="project" value="TreeGrafter"/>
</dbReference>
<evidence type="ECO:0000256" key="6">
    <source>
        <dbReference type="SAM" id="Phobius"/>
    </source>
</evidence>
<feature type="transmembrane region" description="Helical" evidence="6">
    <location>
        <begin position="156"/>
        <end position="178"/>
    </location>
</feature>
<feature type="transmembrane region" description="Helical" evidence="6">
    <location>
        <begin position="190"/>
        <end position="210"/>
    </location>
</feature>
<keyword evidence="4 6" id="KW-1133">Transmembrane helix</keyword>
<organism evidence="8 9">
    <name type="scientific">Conger conger</name>
    <name type="common">Conger eel</name>
    <name type="synonym">Muraena conger</name>
    <dbReference type="NCBI Taxonomy" id="82655"/>
    <lineage>
        <taxon>Eukaryota</taxon>
        <taxon>Metazoa</taxon>
        <taxon>Chordata</taxon>
        <taxon>Craniata</taxon>
        <taxon>Vertebrata</taxon>
        <taxon>Euteleostomi</taxon>
        <taxon>Actinopterygii</taxon>
        <taxon>Neopterygii</taxon>
        <taxon>Teleostei</taxon>
        <taxon>Anguilliformes</taxon>
        <taxon>Congridae</taxon>
        <taxon>Conger</taxon>
    </lineage>
</organism>
<evidence type="ECO:0000256" key="4">
    <source>
        <dbReference type="ARBA" id="ARBA00022989"/>
    </source>
</evidence>
<feature type="transmembrane region" description="Helical" evidence="6">
    <location>
        <begin position="298"/>
        <end position="319"/>
    </location>
</feature>
<dbReference type="GO" id="GO:0004930">
    <property type="term" value="F:G protein-coupled receptor activity"/>
    <property type="evidence" value="ECO:0007669"/>
    <property type="project" value="InterPro"/>
</dbReference>
<dbReference type="Pfam" id="PF00003">
    <property type="entry name" value="7tm_3"/>
    <property type="match status" value="1"/>
</dbReference>
<dbReference type="PANTHER" id="PTHR14511:SF9">
    <property type="entry name" value="G-PROTEIN COUPLED RECEPTOR FAMILY C GROUP 5 MEMBER B"/>
    <property type="match status" value="1"/>
</dbReference>
<feature type="transmembrane region" description="Helical" evidence="6">
    <location>
        <begin position="222"/>
        <end position="243"/>
    </location>
</feature>
<comment type="caution">
    <text evidence="8">The sequence shown here is derived from an EMBL/GenBank/DDBJ whole genome shotgun (WGS) entry which is preliminary data.</text>
</comment>
<evidence type="ECO:0000256" key="1">
    <source>
        <dbReference type="ARBA" id="ARBA00004141"/>
    </source>
</evidence>
<gene>
    <name evidence="8" type="ORF">COCON_G00208150</name>
</gene>
<dbReference type="GO" id="GO:0030295">
    <property type="term" value="F:protein kinase activator activity"/>
    <property type="evidence" value="ECO:0007669"/>
    <property type="project" value="TreeGrafter"/>
</dbReference>
<dbReference type="EMBL" id="JAFJMO010000016">
    <property type="protein sequence ID" value="KAJ8254203.1"/>
    <property type="molecule type" value="Genomic_DNA"/>
</dbReference>
<keyword evidence="3 6" id="KW-0812">Transmembrane</keyword>
<accession>A0A9Q1D081</accession>
<protein>
    <recommendedName>
        <fullName evidence="7">G-protein coupled receptors family 3 profile domain-containing protein</fullName>
    </recommendedName>
</protein>
<sequence length="441" mass="46961">MCEIPGAFKSRVGSSEQTAVRLFLYPHIQHSHMPKAADSRGPGSTPPPRYCGWPPSIEDLFTSHKSVMAGFPVLLLLSLSLAAGGSSWEDEEAAVPLGCGVLGLRRPYTKLCDLEAVWGVVVEAGAAGGALAALLLGLVLLGRLRSVSEAEKRSGVGPLLLLLTGATGLFGLSFAFLVESDERLCIVRRALWGALFALCFSCLLAQGWRLRRLARGGRSPGGCVLVAAATGLTLVQGIVAAEWLLLTVLRLGQPACQFQPLDFALACTYVVALLLAALGTAAASLCGKERRWRCSAAWLLLACLASVLLWVAWLGFYLYGNEALGRSPAWDEPALAVALVSQGWPSAPDYFDTSQAPSRMRETSFDEDVPLSHRQFVENQSYAFDEHSAGLRAGGNGSSGTGPRPSAPFRSNVYQPTEMTMILNGGAVPSAPPTYTGRQLW</sequence>
<evidence type="ECO:0000259" key="7">
    <source>
        <dbReference type="Pfam" id="PF00003"/>
    </source>
</evidence>
<keyword evidence="9" id="KW-1185">Reference proteome</keyword>
<dbReference type="PANTHER" id="PTHR14511">
    <property type="entry name" value="G PROTEIN COUPLED RECEPTOR, CLASS C, GROUP 5"/>
    <property type="match status" value="1"/>
</dbReference>
<dbReference type="GO" id="GO:0019901">
    <property type="term" value="F:protein kinase binding"/>
    <property type="evidence" value="ECO:0007669"/>
    <property type="project" value="TreeGrafter"/>
</dbReference>
<evidence type="ECO:0000313" key="8">
    <source>
        <dbReference type="EMBL" id="KAJ8254203.1"/>
    </source>
</evidence>
<feature type="transmembrane region" description="Helical" evidence="6">
    <location>
        <begin position="263"/>
        <end position="286"/>
    </location>
</feature>
<feature type="domain" description="G-protein coupled receptors family 3 profile" evidence="7">
    <location>
        <begin position="112"/>
        <end position="322"/>
    </location>
</feature>
<dbReference type="GO" id="GO:0070062">
    <property type="term" value="C:extracellular exosome"/>
    <property type="evidence" value="ECO:0007669"/>
    <property type="project" value="TreeGrafter"/>
</dbReference>
<evidence type="ECO:0000256" key="2">
    <source>
        <dbReference type="ARBA" id="ARBA00007242"/>
    </source>
</evidence>
<evidence type="ECO:0000313" key="9">
    <source>
        <dbReference type="Proteomes" id="UP001152803"/>
    </source>
</evidence>
<evidence type="ECO:0000256" key="3">
    <source>
        <dbReference type="ARBA" id="ARBA00022692"/>
    </source>
</evidence>